<dbReference type="AlphaFoldDB" id="A0A4P9CAP9"/>
<evidence type="ECO:0000313" key="1">
    <source>
        <dbReference type="EMBL" id="QCT72690.1"/>
    </source>
</evidence>
<dbReference type="Proteomes" id="UP000218387">
    <property type="component" value="Chromosome"/>
</dbReference>
<accession>A0A4P9CAP9</accession>
<evidence type="ECO:0008006" key="3">
    <source>
        <dbReference type="Google" id="ProtNLM"/>
    </source>
</evidence>
<protein>
    <recommendedName>
        <fullName evidence="3">SipW-cognate class signal peptide</fullName>
    </recommendedName>
</protein>
<dbReference type="RefSeq" id="WP_096919209.1">
    <property type="nucleotide sequence ID" value="NZ_CP029487.1"/>
</dbReference>
<reference evidence="1 2" key="1">
    <citation type="submission" date="2018-05" db="EMBL/GenBank/DDBJ databases">
        <title>Genome comparison of Eubacterium sp.</title>
        <authorList>
            <person name="Feng Y."/>
            <person name="Sanchez-Andrea I."/>
            <person name="Stams A.J.M."/>
            <person name="De Vos W.M."/>
        </authorList>
    </citation>
    <scope>NUCLEOTIDE SEQUENCE [LARGE SCALE GENOMIC DNA]</scope>
    <source>
        <strain evidence="1 2">YI</strain>
    </source>
</reference>
<dbReference type="NCBIfam" id="TIGR04088">
    <property type="entry name" value="cognate_SipW"/>
    <property type="match status" value="1"/>
</dbReference>
<sequence length="219" mass="23560">MNNKKKAAILISSLAIIAVLVIGGTLAYFTDTDNAQNVFTLGKVTGEITENTEAGTVDGHDVKPGTPTEDGISYDKIVPGDWLSKEPVVSLTGTSEDAYVRVKLEVEENVPQGQEAKLTDEQKAALISEECLNFGADWTLGADGYIYYNNKLSLAGPQATEPVFTLVKIPETWGNRTANVNFSIKITADLVQYDNFKPGTNAAGKIDSWGDITIEKAAQ</sequence>
<organism evidence="1 2">
    <name type="scientific">Eubacterium maltosivorans</name>
    <dbReference type="NCBI Taxonomy" id="2041044"/>
    <lineage>
        <taxon>Bacteria</taxon>
        <taxon>Bacillati</taxon>
        <taxon>Bacillota</taxon>
        <taxon>Clostridia</taxon>
        <taxon>Eubacteriales</taxon>
        <taxon>Eubacteriaceae</taxon>
        <taxon>Eubacterium</taxon>
    </lineage>
</organism>
<gene>
    <name evidence="1" type="ORF">CPZ25_015585</name>
</gene>
<proteinExistence type="predicted"/>
<dbReference type="Pfam" id="PF12389">
    <property type="entry name" value="Peptidase_M73"/>
    <property type="match status" value="1"/>
</dbReference>
<dbReference type="EMBL" id="CP029487">
    <property type="protein sequence ID" value="QCT72690.1"/>
    <property type="molecule type" value="Genomic_DNA"/>
</dbReference>
<dbReference type="InterPro" id="IPR023833">
    <property type="entry name" value="Signal_pept_SipW-depend-type"/>
</dbReference>
<keyword evidence="2" id="KW-1185">Reference proteome</keyword>
<evidence type="ECO:0000313" key="2">
    <source>
        <dbReference type="Proteomes" id="UP000218387"/>
    </source>
</evidence>
<dbReference type="KEGG" id="emt:CPZ25_015585"/>
<dbReference type="InterPro" id="IPR022121">
    <property type="entry name" value="Peptidase_M73_camelysin"/>
</dbReference>
<name>A0A4P9CAP9_EUBML</name>